<dbReference type="InterPro" id="IPR001173">
    <property type="entry name" value="Glyco_trans_2-like"/>
</dbReference>
<evidence type="ECO:0000313" key="2">
    <source>
        <dbReference type="EMBL" id="ADY52867.1"/>
    </source>
</evidence>
<name>F0SD81_PSESL</name>
<dbReference type="AlphaFoldDB" id="F0SD81"/>
<dbReference type="OrthoDB" id="9788101at2"/>
<dbReference type="SUPFAM" id="SSF53448">
    <property type="entry name" value="Nucleotide-diphospho-sugar transferases"/>
    <property type="match status" value="1"/>
</dbReference>
<protein>
    <submittedName>
        <fullName evidence="2">Glycosyl transferase family 2</fullName>
    </submittedName>
</protein>
<gene>
    <name evidence="2" type="ordered locus">Pedsa_2319</name>
</gene>
<proteinExistence type="predicted"/>
<evidence type="ECO:0000259" key="1">
    <source>
        <dbReference type="Pfam" id="PF00535"/>
    </source>
</evidence>
<reference evidence="3" key="2">
    <citation type="submission" date="2011-02" db="EMBL/GenBank/DDBJ databases">
        <title>The complete genome of Pedobacter saltans DSM 12145.</title>
        <authorList>
            <consortium name="US DOE Joint Genome Institute (JGI-PGF)"/>
            <person name="Lucas S."/>
            <person name="Copeland A."/>
            <person name="Lapidus A."/>
            <person name="Bruce D."/>
            <person name="Goodwin L."/>
            <person name="Pitluck S."/>
            <person name="Kyrpides N."/>
            <person name="Mavromatis K."/>
            <person name="Pagani I."/>
            <person name="Ivanova N."/>
            <person name="Ovchinnikova G."/>
            <person name="Lu M."/>
            <person name="Detter J.C."/>
            <person name="Han C."/>
            <person name="Land M."/>
            <person name="Hauser L."/>
            <person name="Markowitz V."/>
            <person name="Cheng J.-F."/>
            <person name="Hugenholtz P."/>
            <person name="Woyke T."/>
            <person name="Wu D."/>
            <person name="Tindall B."/>
            <person name="Pomrenke H.G."/>
            <person name="Brambilla E."/>
            <person name="Klenk H.-P."/>
            <person name="Eisen J.A."/>
        </authorList>
    </citation>
    <scope>NUCLEOTIDE SEQUENCE [LARGE SCALE GENOMIC DNA]</scope>
    <source>
        <strain evidence="3">ATCC 51119 / DSM 12145 / JCM 21818 / LMG 10337 / NBRC 100064 / NCIMB 13643</strain>
    </source>
</reference>
<dbReference type="STRING" id="762903.Pedsa_2319"/>
<dbReference type="PANTHER" id="PTHR22916:SF3">
    <property type="entry name" value="UDP-GLCNAC:BETAGAL BETA-1,3-N-ACETYLGLUCOSAMINYLTRANSFERASE-LIKE PROTEIN 1"/>
    <property type="match status" value="1"/>
</dbReference>
<organism evidence="2 3">
    <name type="scientific">Pseudopedobacter saltans (strain ATCC 51119 / DSM 12145 / JCM 21818 / CCUG 39354 / LMG 10337 / NBRC 100064 / NCIMB 13643)</name>
    <name type="common">Pedobacter saltans</name>
    <dbReference type="NCBI Taxonomy" id="762903"/>
    <lineage>
        <taxon>Bacteria</taxon>
        <taxon>Pseudomonadati</taxon>
        <taxon>Bacteroidota</taxon>
        <taxon>Sphingobacteriia</taxon>
        <taxon>Sphingobacteriales</taxon>
        <taxon>Sphingobacteriaceae</taxon>
        <taxon>Pseudopedobacter</taxon>
    </lineage>
</organism>
<keyword evidence="3" id="KW-1185">Reference proteome</keyword>
<dbReference type="GO" id="GO:0016758">
    <property type="term" value="F:hexosyltransferase activity"/>
    <property type="evidence" value="ECO:0007669"/>
    <property type="project" value="UniProtKB-ARBA"/>
</dbReference>
<dbReference type="KEGG" id="psn:Pedsa_2319"/>
<dbReference type="HOGENOM" id="CLU_025996_21_1_10"/>
<dbReference type="Proteomes" id="UP000000310">
    <property type="component" value="Chromosome"/>
</dbReference>
<sequence>MFSIIIPTYNSEKTIHRAIKSCINQSFKDFEVIVIDNLSTDNTINLITSFDDKRISVFSQADIGIYDAMNKGILKSAGEWLLFLGSDDQLFNSNTLALVWETILKAPRSKLIYGDVMKSDGTLRSYSNYNYIKLLRTCICHQSIYYHKSLFINIKYDTNYKICADWDFNLKVFRKKNHPTYINTPLSIFNLSGISSNWSKHPEYLQNFANNKTAAIRYRGYIYIAYYYFYRLIEALKNNR</sequence>
<dbReference type="Pfam" id="PF00535">
    <property type="entry name" value="Glycos_transf_2"/>
    <property type="match status" value="1"/>
</dbReference>
<dbReference type="eggNOG" id="COG1216">
    <property type="taxonomic scope" value="Bacteria"/>
</dbReference>
<keyword evidence="2" id="KW-0808">Transferase</keyword>
<dbReference type="RefSeq" id="WP_013633353.1">
    <property type="nucleotide sequence ID" value="NC_015177.1"/>
</dbReference>
<evidence type="ECO:0000313" key="3">
    <source>
        <dbReference type="Proteomes" id="UP000000310"/>
    </source>
</evidence>
<accession>F0SD81</accession>
<feature type="domain" description="Glycosyltransferase 2-like" evidence="1">
    <location>
        <begin position="3"/>
        <end position="164"/>
    </location>
</feature>
<dbReference type="PANTHER" id="PTHR22916">
    <property type="entry name" value="GLYCOSYLTRANSFERASE"/>
    <property type="match status" value="1"/>
</dbReference>
<dbReference type="CDD" id="cd06433">
    <property type="entry name" value="GT_2_WfgS_like"/>
    <property type="match status" value="1"/>
</dbReference>
<dbReference type="InterPro" id="IPR029044">
    <property type="entry name" value="Nucleotide-diphossugar_trans"/>
</dbReference>
<dbReference type="EMBL" id="CP002545">
    <property type="protein sequence ID" value="ADY52867.1"/>
    <property type="molecule type" value="Genomic_DNA"/>
</dbReference>
<reference evidence="2 3" key="1">
    <citation type="journal article" date="2011" name="Stand. Genomic Sci.">
        <title>Complete genome sequence of the gliding, heparinolytic Pedobacter saltans type strain (113).</title>
        <authorList>
            <person name="Liolios K."/>
            <person name="Sikorski J."/>
            <person name="Lu M."/>
            <person name="Nolan M."/>
            <person name="Lapidus A."/>
            <person name="Lucas S."/>
            <person name="Hammon N."/>
            <person name="Deshpande S."/>
            <person name="Cheng J.F."/>
            <person name="Tapia R."/>
            <person name="Han C."/>
            <person name="Goodwin L."/>
            <person name="Pitluck S."/>
            <person name="Huntemann M."/>
            <person name="Ivanova N."/>
            <person name="Pagani I."/>
            <person name="Mavromatis K."/>
            <person name="Ovchinikova G."/>
            <person name="Pati A."/>
            <person name="Chen A."/>
            <person name="Palaniappan K."/>
            <person name="Land M."/>
            <person name="Hauser L."/>
            <person name="Brambilla E.M."/>
            <person name="Kotsyurbenko O."/>
            <person name="Rohde M."/>
            <person name="Tindall B.J."/>
            <person name="Abt B."/>
            <person name="Goker M."/>
            <person name="Detter J.C."/>
            <person name="Woyke T."/>
            <person name="Bristow J."/>
            <person name="Eisen J.A."/>
            <person name="Markowitz V."/>
            <person name="Hugenholtz P."/>
            <person name="Klenk H.P."/>
            <person name="Kyrpides N.C."/>
        </authorList>
    </citation>
    <scope>NUCLEOTIDE SEQUENCE [LARGE SCALE GENOMIC DNA]</scope>
    <source>
        <strain evidence="3">ATCC 51119 / DSM 12145 / JCM 21818 / LMG 10337 / NBRC 100064 / NCIMB 13643</strain>
    </source>
</reference>
<dbReference type="Gene3D" id="3.90.550.10">
    <property type="entry name" value="Spore Coat Polysaccharide Biosynthesis Protein SpsA, Chain A"/>
    <property type="match status" value="1"/>
</dbReference>